<evidence type="ECO:0000313" key="2">
    <source>
        <dbReference type="Proteomes" id="UP000654947"/>
    </source>
</evidence>
<dbReference type="Proteomes" id="UP000654947">
    <property type="component" value="Unassembled WGS sequence"/>
</dbReference>
<keyword evidence="2" id="KW-1185">Reference proteome</keyword>
<comment type="caution">
    <text evidence="1">The sequence shown here is derived from an EMBL/GenBank/DDBJ whole genome shotgun (WGS) entry which is preliminary data.</text>
</comment>
<organism evidence="1 2">
    <name type="scientific">Nocardiopsis kunsanensis</name>
    <dbReference type="NCBI Taxonomy" id="141693"/>
    <lineage>
        <taxon>Bacteria</taxon>
        <taxon>Bacillati</taxon>
        <taxon>Actinomycetota</taxon>
        <taxon>Actinomycetes</taxon>
        <taxon>Streptosporangiales</taxon>
        <taxon>Nocardiopsidaceae</taxon>
        <taxon>Nocardiopsis</taxon>
    </lineage>
</organism>
<reference evidence="1 2" key="1">
    <citation type="journal article" date="2014" name="Int. J. Syst. Evol. Microbiol.">
        <title>Complete genome sequence of Corynebacterium casei LMG S-19264T (=DSM 44701T), isolated from a smear-ripened cheese.</title>
        <authorList>
            <consortium name="US DOE Joint Genome Institute (JGI-PGF)"/>
            <person name="Walter F."/>
            <person name="Albersmeier A."/>
            <person name="Kalinowski J."/>
            <person name="Ruckert C."/>
        </authorList>
    </citation>
    <scope>NUCLEOTIDE SEQUENCE [LARGE SCALE GENOMIC DNA]</scope>
    <source>
        <strain evidence="1 2">KCTC 19473</strain>
    </source>
</reference>
<name>A0A918X8V7_9ACTN</name>
<gene>
    <name evidence="1" type="ORF">GCM10007147_05500</name>
</gene>
<dbReference type="AlphaFoldDB" id="A0A918X8V7"/>
<accession>A0A918X8V7</accession>
<protein>
    <submittedName>
        <fullName evidence="1">Uncharacterized protein</fullName>
    </submittedName>
</protein>
<sequence>MLLLRLTGQNTPVGAAATEYTETFQRFCAAVEDDYARARDVGHYAHSLGYQSCPRALRPSGRRCIGSDLLGGLSDVYFLCCRRVRTKPVGRSPPGSPRP</sequence>
<proteinExistence type="predicted"/>
<evidence type="ECO:0000313" key="1">
    <source>
        <dbReference type="EMBL" id="GHD16909.1"/>
    </source>
</evidence>
<dbReference type="EMBL" id="BMXL01000002">
    <property type="protein sequence ID" value="GHD16909.1"/>
    <property type="molecule type" value="Genomic_DNA"/>
</dbReference>